<gene>
    <name evidence="2" type="ORF">SAMN05216285_1746</name>
</gene>
<dbReference type="OrthoDB" id="198267at2157"/>
<evidence type="ECO:0000256" key="1">
    <source>
        <dbReference type="SAM" id="MobiDB-lite"/>
    </source>
</evidence>
<organism evidence="2 3">
    <name type="scientific">Natrinema salifodinae</name>
    <dbReference type="NCBI Taxonomy" id="1202768"/>
    <lineage>
        <taxon>Archaea</taxon>
        <taxon>Methanobacteriati</taxon>
        <taxon>Methanobacteriota</taxon>
        <taxon>Stenosarchaea group</taxon>
        <taxon>Halobacteria</taxon>
        <taxon>Halobacteriales</taxon>
        <taxon>Natrialbaceae</taxon>
        <taxon>Natrinema</taxon>
    </lineage>
</organism>
<evidence type="ECO:0000313" key="3">
    <source>
        <dbReference type="Proteomes" id="UP000183275"/>
    </source>
</evidence>
<reference evidence="3" key="1">
    <citation type="submission" date="2016-10" db="EMBL/GenBank/DDBJ databases">
        <authorList>
            <person name="Varghese N."/>
        </authorList>
    </citation>
    <scope>NUCLEOTIDE SEQUENCE [LARGE SCALE GENOMIC DNA]</scope>
    <source>
        <strain evidence="3">CGMCC 1.12284</strain>
    </source>
</reference>
<sequence>MIDVSTDVTDDATDRRELSSEPAGTATIESYETDDGVVFYDAENPLAWVETSRTLTLEDLA</sequence>
<dbReference type="InterPro" id="IPR055755">
    <property type="entry name" value="DUF7331"/>
</dbReference>
<dbReference type="RefSeq" id="WP_049989074.1">
    <property type="nucleotide sequence ID" value="NZ_FOIS01000002.1"/>
</dbReference>
<proteinExistence type="predicted"/>
<dbReference type="EMBL" id="FOIS01000002">
    <property type="protein sequence ID" value="SEW00951.1"/>
    <property type="molecule type" value="Genomic_DNA"/>
</dbReference>
<name>A0A1I0NHN3_9EURY</name>
<keyword evidence="3" id="KW-1185">Reference proteome</keyword>
<accession>A0A1I0NHN3</accession>
<dbReference type="Pfam" id="PF24018">
    <property type="entry name" value="DUF7331"/>
    <property type="match status" value="1"/>
</dbReference>
<evidence type="ECO:0000313" key="2">
    <source>
        <dbReference type="EMBL" id="SEW00951.1"/>
    </source>
</evidence>
<dbReference type="AlphaFoldDB" id="A0A1I0NHN3"/>
<dbReference type="eggNOG" id="arCOG06401">
    <property type="taxonomic scope" value="Archaea"/>
</dbReference>
<feature type="region of interest" description="Disordered" evidence="1">
    <location>
        <begin position="1"/>
        <end position="29"/>
    </location>
</feature>
<dbReference type="STRING" id="1202768.SAMN05216285_1746"/>
<dbReference type="Proteomes" id="UP000183275">
    <property type="component" value="Unassembled WGS sequence"/>
</dbReference>
<protein>
    <submittedName>
        <fullName evidence="2">Uncharacterized protein</fullName>
    </submittedName>
</protein>